<protein>
    <submittedName>
        <fullName evidence="1">Uncharacterized protein</fullName>
    </submittedName>
</protein>
<organism evidence="1 2">
    <name type="scientific">Portunus trituberculatus</name>
    <name type="common">Swimming crab</name>
    <name type="synonym">Neptunus trituberculatus</name>
    <dbReference type="NCBI Taxonomy" id="210409"/>
    <lineage>
        <taxon>Eukaryota</taxon>
        <taxon>Metazoa</taxon>
        <taxon>Ecdysozoa</taxon>
        <taxon>Arthropoda</taxon>
        <taxon>Crustacea</taxon>
        <taxon>Multicrustacea</taxon>
        <taxon>Malacostraca</taxon>
        <taxon>Eumalacostraca</taxon>
        <taxon>Eucarida</taxon>
        <taxon>Decapoda</taxon>
        <taxon>Pleocyemata</taxon>
        <taxon>Brachyura</taxon>
        <taxon>Eubrachyura</taxon>
        <taxon>Portunoidea</taxon>
        <taxon>Portunidae</taxon>
        <taxon>Portuninae</taxon>
        <taxon>Portunus</taxon>
    </lineage>
</organism>
<name>A0A5B7HLH3_PORTR</name>
<gene>
    <name evidence="1" type="ORF">E2C01_063786</name>
</gene>
<proteinExistence type="predicted"/>
<reference evidence="1 2" key="1">
    <citation type="submission" date="2019-05" db="EMBL/GenBank/DDBJ databases">
        <title>Another draft genome of Portunus trituberculatus and its Hox gene families provides insights of decapod evolution.</title>
        <authorList>
            <person name="Jeong J.-H."/>
            <person name="Song I."/>
            <person name="Kim S."/>
            <person name="Choi T."/>
            <person name="Kim D."/>
            <person name="Ryu S."/>
            <person name="Kim W."/>
        </authorList>
    </citation>
    <scope>NUCLEOTIDE SEQUENCE [LARGE SCALE GENOMIC DNA]</scope>
    <source>
        <tissue evidence="1">Muscle</tissue>
    </source>
</reference>
<dbReference type="Proteomes" id="UP000324222">
    <property type="component" value="Unassembled WGS sequence"/>
</dbReference>
<evidence type="ECO:0000313" key="2">
    <source>
        <dbReference type="Proteomes" id="UP000324222"/>
    </source>
</evidence>
<keyword evidence="2" id="KW-1185">Reference proteome</keyword>
<accession>A0A5B7HLH3</accession>
<dbReference type="AlphaFoldDB" id="A0A5B7HLH3"/>
<evidence type="ECO:0000313" key="1">
    <source>
        <dbReference type="EMBL" id="MPC69558.1"/>
    </source>
</evidence>
<comment type="caution">
    <text evidence="1">The sequence shown here is derived from an EMBL/GenBank/DDBJ whole genome shotgun (WGS) entry which is preliminary data.</text>
</comment>
<dbReference type="EMBL" id="VSRR010029640">
    <property type="protein sequence ID" value="MPC69558.1"/>
    <property type="molecule type" value="Genomic_DNA"/>
</dbReference>
<sequence>MTVKLNISEPVYLAFFIVSIKTSLKPVCSCIPRGRSPACWSPASASPSHCKKFGPGRLFSELSVGAS</sequence>